<dbReference type="AlphaFoldDB" id="A0A3E0EM84"/>
<gene>
    <name evidence="5" type="ORF">C8P67_10621</name>
</gene>
<evidence type="ECO:0000256" key="1">
    <source>
        <dbReference type="ARBA" id="ARBA00005622"/>
    </source>
</evidence>
<dbReference type="InterPro" id="IPR052558">
    <property type="entry name" value="Siderophore_Hydrolase_D"/>
</dbReference>
<dbReference type="InterPro" id="IPR019734">
    <property type="entry name" value="TPR_rpt"/>
</dbReference>
<dbReference type="EMBL" id="QUNI01000006">
    <property type="protein sequence ID" value="REG98429.1"/>
    <property type="molecule type" value="Genomic_DNA"/>
</dbReference>
<dbReference type="Pfam" id="PF13181">
    <property type="entry name" value="TPR_8"/>
    <property type="match status" value="1"/>
</dbReference>
<dbReference type="SMART" id="SM00028">
    <property type="entry name" value="TPR"/>
    <property type="match status" value="2"/>
</dbReference>
<keyword evidence="2" id="KW-0378">Hydrolase</keyword>
<dbReference type="PANTHER" id="PTHR40841">
    <property type="entry name" value="SIDEROPHORE TRIACETYLFUSARININE C ESTERASE"/>
    <property type="match status" value="1"/>
</dbReference>
<dbReference type="PROSITE" id="PS50293">
    <property type="entry name" value="TPR_REGION"/>
    <property type="match status" value="1"/>
</dbReference>
<dbReference type="PANTHER" id="PTHR40841:SF2">
    <property type="entry name" value="SIDEROPHORE-DEGRADING ESTERASE (EUROFUNG)"/>
    <property type="match status" value="1"/>
</dbReference>
<dbReference type="SUPFAM" id="SSF48452">
    <property type="entry name" value="TPR-like"/>
    <property type="match status" value="1"/>
</dbReference>
<dbReference type="InterPro" id="IPR029058">
    <property type="entry name" value="AB_hydrolase_fold"/>
</dbReference>
<keyword evidence="3" id="KW-0802">TPR repeat</keyword>
<name>A0A3E0EM84_9FLAO</name>
<organism evidence="5 6">
    <name type="scientific">Flavobacterium aquicola</name>
    <dbReference type="NCBI Taxonomy" id="1682742"/>
    <lineage>
        <taxon>Bacteria</taxon>
        <taxon>Pseudomonadati</taxon>
        <taxon>Bacteroidota</taxon>
        <taxon>Flavobacteriia</taxon>
        <taxon>Flavobacteriales</taxon>
        <taxon>Flavobacteriaceae</taxon>
        <taxon>Flavobacterium</taxon>
    </lineage>
</organism>
<dbReference type="RefSeq" id="WP_115813324.1">
    <property type="nucleotide sequence ID" value="NZ_QUNI01000006.1"/>
</dbReference>
<evidence type="ECO:0000256" key="3">
    <source>
        <dbReference type="PROSITE-ProRule" id="PRU00339"/>
    </source>
</evidence>
<dbReference type="Gene3D" id="3.40.50.1820">
    <property type="entry name" value="alpha/beta hydrolase"/>
    <property type="match status" value="1"/>
</dbReference>
<protein>
    <submittedName>
        <fullName evidence="5">Uncharacterized protein</fullName>
    </submittedName>
</protein>
<dbReference type="Proteomes" id="UP000257136">
    <property type="component" value="Unassembled WGS sequence"/>
</dbReference>
<dbReference type="Pfam" id="PF00756">
    <property type="entry name" value="Esterase"/>
    <property type="match status" value="1"/>
</dbReference>
<keyword evidence="4" id="KW-0732">Signal</keyword>
<accession>A0A3E0EM84</accession>
<comment type="caution">
    <text evidence="5">The sequence shown here is derived from an EMBL/GenBank/DDBJ whole genome shotgun (WGS) entry which is preliminary data.</text>
</comment>
<feature type="signal peptide" evidence="4">
    <location>
        <begin position="1"/>
        <end position="19"/>
    </location>
</feature>
<keyword evidence="6" id="KW-1185">Reference proteome</keyword>
<comment type="similarity">
    <text evidence="1">Belongs to the esterase D family.</text>
</comment>
<evidence type="ECO:0000313" key="6">
    <source>
        <dbReference type="Proteomes" id="UP000257136"/>
    </source>
</evidence>
<evidence type="ECO:0000313" key="5">
    <source>
        <dbReference type="EMBL" id="REG98429.1"/>
    </source>
</evidence>
<dbReference type="InterPro" id="IPR011990">
    <property type="entry name" value="TPR-like_helical_dom_sf"/>
</dbReference>
<feature type="chain" id="PRO_5017623583" evidence="4">
    <location>
        <begin position="20"/>
        <end position="392"/>
    </location>
</feature>
<dbReference type="InterPro" id="IPR000801">
    <property type="entry name" value="Esterase-like"/>
</dbReference>
<sequence length="392" mass="45384">MKKTVLLLFILFYASSSFSQDSITIGSRHHIFSKVLNEERNFWIYLPPDYNNKKFAPAKYPVVYLLDAENNFHSFTGIQHSLAKGPYAMIPQMIVVGITNTNRTRDLTPTEANRQAFFDKSKKFFDQSGGNKNFISFLETELRPYIDSRYRTSGYNILNGHSFGGLTAVNILLHHTKLFNAYTIIDPSLWWDNEIMIKKTDSIFNKKDFENRSIYVAMANKISIPQDTTTDMARGIRKFEKLLTSKNPKNLRWAFKYYENEDHGTVPIPAEYDGLRFIFKEHLVQVKEAMQNPSLVEQQFAKLSKQTGFTFIPTESYLDWMGNFCLEKKQTDNALAFFMMAKKYYPNSGNVYLSLGKAYENKGEKSQSKLSYEKAIQLSPNNKEARKLLESE</sequence>
<evidence type="ECO:0000256" key="2">
    <source>
        <dbReference type="ARBA" id="ARBA00022801"/>
    </source>
</evidence>
<evidence type="ECO:0000256" key="4">
    <source>
        <dbReference type="SAM" id="SignalP"/>
    </source>
</evidence>
<feature type="repeat" description="TPR" evidence="3">
    <location>
        <begin position="349"/>
        <end position="382"/>
    </location>
</feature>
<reference evidence="5 6" key="1">
    <citation type="submission" date="2018-08" db="EMBL/GenBank/DDBJ databases">
        <title>Genomic Encyclopedia of Archaeal and Bacterial Type Strains, Phase II (KMG-II): from individual species to whole genera.</title>
        <authorList>
            <person name="Goeker M."/>
        </authorList>
    </citation>
    <scope>NUCLEOTIDE SEQUENCE [LARGE SCALE GENOMIC DNA]</scope>
    <source>
        <strain evidence="5 6">DSM 100880</strain>
    </source>
</reference>
<dbReference type="PROSITE" id="PS50005">
    <property type="entry name" value="TPR"/>
    <property type="match status" value="1"/>
</dbReference>
<proteinExistence type="inferred from homology"/>
<dbReference type="SUPFAM" id="SSF53474">
    <property type="entry name" value="alpha/beta-Hydrolases"/>
    <property type="match status" value="1"/>
</dbReference>
<dbReference type="GO" id="GO:0016788">
    <property type="term" value="F:hydrolase activity, acting on ester bonds"/>
    <property type="evidence" value="ECO:0007669"/>
    <property type="project" value="TreeGrafter"/>
</dbReference>
<dbReference type="OrthoDB" id="9784036at2"/>